<sequence>MAVNRRQRAEARDATHKNGVVWCSGAECACVPHVPLPGLEPAHAVTPPRRHASSYALLHAKRKPQRKPIDMIITLQYPCILPNVMK</sequence>
<proteinExistence type="predicted"/>
<name>A0A8J9W4K5_9NEOP</name>
<dbReference type="AlphaFoldDB" id="A0A8J9W4K5"/>
<gene>
    <name evidence="1" type="ORF">BINO364_LOCUS11387</name>
</gene>
<keyword evidence="2" id="KW-1185">Reference proteome</keyword>
<organism evidence="1 2">
    <name type="scientific">Brenthis ino</name>
    <name type="common">lesser marbled fritillary</name>
    <dbReference type="NCBI Taxonomy" id="405034"/>
    <lineage>
        <taxon>Eukaryota</taxon>
        <taxon>Metazoa</taxon>
        <taxon>Ecdysozoa</taxon>
        <taxon>Arthropoda</taxon>
        <taxon>Hexapoda</taxon>
        <taxon>Insecta</taxon>
        <taxon>Pterygota</taxon>
        <taxon>Neoptera</taxon>
        <taxon>Endopterygota</taxon>
        <taxon>Lepidoptera</taxon>
        <taxon>Glossata</taxon>
        <taxon>Ditrysia</taxon>
        <taxon>Papilionoidea</taxon>
        <taxon>Nymphalidae</taxon>
        <taxon>Heliconiinae</taxon>
        <taxon>Argynnini</taxon>
        <taxon>Brenthis</taxon>
    </lineage>
</organism>
<dbReference type="OrthoDB" id="10288252at2759"/>
<accession>A0A8J9W4K5</accession>
<evidence type="ECO:0000313" key="2">
    <source>
        <dbReference type="Proteomes" id="UP000838878"/>
    </source>
</evidence>
<protein>
    <submittedName>
        <fullName evidence="1">Uncharacterized protein</fullName>
    </submittedName>
</protein>
<reference evidence="1" key="1">
    <citation type="submission" date="2021-12" db="EMBL/GenBank/DDBJ databases">
        <authorList>
            <person name="Martin H S."/>
        </authorList>
    </citation>
    <scope>NUCLEOTIDE SEQUENCE</scope>
</reference>
<evidence type="ECO:0000313" key="1">
    <source>
        <dbReference type="EMBL" id="CAH0725847.1"/>
    </source>
</evidence>
<dbReference type="EMBL" id="OV170225">
    <property type="protein sequence ID" value="CAH0725847.1"/>
    <property type="molecule type" value="Genomic_DNA"/>
</dbReference>
<feature type="non-terminal residue" evidence="1">
    <location>
        <position position="86"/>
    </location>
</feature>
<dbReference type="Proteomes" id="UP000838878">
    <property type="component" value="Chromosome 5"/>
</dbReference>